<evidence type="ECO:0000313" key="3">
    <source>
        <dbReference type="Proteomes" id="UP000298030"/>
    </source>
</evidence>
<sequence length="730" mass="80636">MSSSSHGASGSTSTTKTSTDPPVPPARFPREYAIAAEELLGIIPSNVEDNPLLVQIKAQEIADAVQSLETDADRYLEESLDTMDPIPPSGTGSSFQPCPEVARLLNFDAERTPEAGSSSDASLPAPLSSHVAPPVPTVPEGEEVYGMHRIAMYKLYHGSVRHRRYLSEDLISSLMRMLQDERASGGPLPPLDTSLLNIHTLDQLITEDHTTAILEHAGYAVAFGFGRGVGDCQVLVEVILSKDAKIKELVRQALQFLGTVFRDTSLNGPLSRQNIDEVLSSLLARRVVYPTAIQVFKRLNSVVWKLIDWYINVALKNRDWFKNTGLGIDHMFMADIRTGAGRALMHLHLFLLNHPDASLEYNSVYTSAGYLPEPELAYLAAKNSNEANEEAEPDPASAIVDSQRKYLPSTSTSASTCAAATVPSASTLAPQLGQKEAMEVDEAPCTQGGSDSVPQSKILRPLKRRRLESDSESDSESASDSRSLGAQHEDAPAVVYEGLWRRRQARVQAGNFHSPILEVETDVFVDCIVIEFGEGGLVTLEKEQRDIKAGAVGDKMWRFLQMPVSIGNLVIRCLVVRGHKLESVEDVVETEGASAFFHSTFAQTRKTLRSWADPTGPCFYEYVHWRRNVLRSIRKRLYGDNLDIIELEESIRHTRLFDEGLTKEEVQTAAAAHQTMKSLFETVGFDAFDDYPHTERELSHSELVDSSLTSRYSRLMKKLPAVLPANTPYL</sequence>
<protein>
    <submittedName>
        <fullName evidence="2">Uncharacterized protein</fullName>
    </submittedName>
</protein>
<evidence type="ECO:0000313" key="2">
    <source>
        <dbReference type="EMBL" id="TEB25374.1"/>
    </source>
</evidence>
<dbReference type="AlphaFoldDB" id="A0A4Y7SUT9"/>
<feature type="region of interest" description="Disordered" evidence="1">
    <location>
        <begin position="432"/>
        <end position="489"/>
    </location>
</feature>
<feature type="compositionally biased region" description="Low complexity" evidence="1">
    <location>
        <begin position="1"/>
        <end position="19"/>
    </location>
</feature>
<evidence type="ECO:0000256" key="1">
    <source>
        <dbReference type="SAM" id="MobiDB-lite"/>
    </source>
</evidence>
<gene>
    <name evidence="2" type="ORF">FA13DRAFT_1796475</name>
</gene>
<proteinExistence type="predicted"/>
<reference evidence="2 3" key="1">
    <citation type="journal article" date="2019" name="Nat. Ecol. Evol.">
        <title>Megaphylogeny resolves global patterns of mushroom evolution.</title>
        <authorList>
            <person name="Varga T."/>
            <person name="Krizsan K."/>
            <person name="Foldi C."/>
            <person name="Dima B."/>
            <person name="Sanchez-Garcia M."/>
            <person name="Sanchez-Ramirez S."/>
            <person name="Szollosi G.J."/>
            <person name="Szarkandi J.G."/>
            <person name="Papp V."/>
            <person name="Albert L."/>
            <person name="Andreopoulos W."/>
            <person name="Angelini C."/>
            <person name="Antonin V."/>
            <person name="Barry K.W."/>
            <person name="Bougher N.L."/>
            <person name="Buchanan P."/>
            <person name="Buyck B."/>
            <person name="Bense V."/>
            <person name="Catcheside P."/>
            <person name="Chovatia M."/>
            <person name="Cooper J."/>
            <person name="Damon W."/>
            <person name="Desjardin D."/>
            <person name="Finy P."/>
            <person name="Geml J."/>
            <person name="Haridas S."/>
            <person name="Hughes K."/>
            <person name="Justo A."/>
            <person name="Karasinski D."/>
            <person name="Kautmanova I."/>
            <person name="Kiss B."/>
            <person name="Kocsube S."/>
            <person name="Kotiranta H."/>
            <person name="LaButti K.M."/>
            <person name="Lechner B.E."/>
            <person name="Liimatainen K."/>
            <person name="Lipzen A."/>
            <person name="Lukacs Z."/>
            <person name="Mihaltcheva S."/>
            <person name="Morgado L.N."/>
            <person name="Niskanen T."/>
            <person name="Noordeloos M.E."/>
            <person name="Ohm R.A."/>
            <person name="Ortiz-Santana B."/>
            <person name="Ovrebo C."/>
            <person name="Racz N."/>
            <person name="Riley R."/>
            <person name="Savchenko A."/>
            <person name="Shiryaev A."/>
            <person name="Soop K."/>
            <person name="Spirin V."/>
            <person name="Szebenyi C."/>
            <person name="Tomsovsky M."/>
            <person name="Tulloss R.E."/>
            <person name="Uehling J."/>
            <person name="Grigoriev I.V."/>
            <person name="Vagvolgyi C."/>
            <person name="Papp T."/>
            <person name="Martin F.M."/>
            <person name="Miettinen O."/>
            <person name="Hibbett D.S."/>
            <person name="Nagy L.G."/>
        </authorList>
    </citation>
    <scope>NUCLEOTIDE SEQUENCE [LARGE SCALE GENOMIC DNA]</scope>
    <source>
        <strain evidence="2 3">FP101781</strain>
    </source>
</reference>
<feature type="compositionally biased region" description="Low complexity" evidence="1">
    <location>
        <begin position="117"/>
        <end position="132"/>
    </location>
</feature>
<dbReference type="EMBL" id="QPFP01000057">
    <property type="protein sequence ID" value="TEB25374.1"/>
    <property type="molecule type" value="Genomic_DNA"/>
</dbReference>
<accession>A0A4Y7SUT9</accession>
<organism evidence="2 3">
    <name type="scientific">Coprinellus micaceus</name>
    <name type="common">Glistening ink-cap mushroom</name>
    <name type="synonym">Coprinus micaceus</name>
    <dbReference type="NCBI Taxonomy" id="71717"/>
    <lineage>
        <taxon>Eukaryota</taxon>
        <taxon>Fungi</taxon>
        <taxon>Dikarya</taxon>
        <taxon>Basidiomycota</taxon>
        <taxon>Agaricomycotina</taxon>
        <taxon>Agaricomycetes</taxon>
        <taxon>Agaricomycetidae</taxon>
        <taxon>Agaricales</taxon>
        <taxon>Agaricineae</taxon>
        <taxon>Psathyrellaceae</taxon>
        <taxon>Coprinellus</taxon>
    </lineage>
</organism>
<keyword evidence="3" id="KW-1185">Reference proteome</keyword>
<comment type="caution">
    <text evidence="2">The sequence shown here is derived from an EMBL/GenBank/DDBJ whole genome shotgun (WGS) entry which is preliminary data.</text>
</comment>
<feature type="region of interest" description="Disordered" evidence="1">
    <location>
        <begin position="111"/>
        <end position="135"/>
    </location>
</feature>
<feature type="region of interest" description="Disordered" evidence="1">
    <location>
        <begin position="1"/>
        <end position="28"/>
    </location>
</feature>
<name>A0A4Y7SUT9_COPMI</name>
<dbReference type="Proteomes" id="UP000298030">
    <property type="component" value="Unassembled WGS sequence"/>
</dbReference>